<keyword evidence="2" id="KW-1185">Reference proteome</keyword>
<dbReference type="EMBL" id="KF147891">
    <property type="protein sequence ID" value="AGS82014.1"/>
    <property type="molecule type" value="Genomic_DNA"/>
</dbReference>
<dbReference type="Proteomes" id="UP000015545">
    <property type="component" value="Segment"/>
</dbReference>
<evidence type="ECO:0000313" key="1">
    <source>
        <dbReference type="EMBL" id="AGS82014.1"/>
    </source>
</evidence>
<organism evidence="1 2">
    <name type="scientific">Pseudomonas phage PaBG</name>
    <dbReference type="NCBI Taxonomy" id="1335230"/>
    <lineage>
        <taxon>Viruses</taxon>
        <taxon>Duplodnaviria</taxon>
        <taxon>Heunggongvirae</taxon>
        <taxon>Uroviricota</taxon>
        <taxon>Caudoviricetes</taxon>
        <taxon>Baikalvirus</taxon>
        <taxon>Baikalvirus PaBG</taxon>
    </lineage>
</organism>
<dbReference type="KEGG" id="vg:16574816"/>
<name>S5VMA4_9CAUD</name>
<reference evidence="1 2" key="1">
    <citation type="journal article" date="2014" name="Genome Announc.">
        <title>Complete Genome Sequence of the Novel Giant Pseudomonas Phage PaBG.</title>
        <authorList>
            <person name="Sykilinda N.N."/>
            <person name="Bondar A.A."/>
            <person name="Gorshkova A.S."/>
            <person name="Kurochkina L.P."/>
            <person name="Kulikov E.E."/>
            <person name="Shneider M.M."/>
            <person name="Kadykov V.A."/>
            <person name="Solovjeva N.V."/>
            <person name="Kabilov M.R."/>
            <person name="Mesyanzhinov V.V."/>
            <person name="Vlassov V.V."/>
            <person name="Drukker V.V."/>
            <person name="Miroshnikov K.A."/>
        </authorList>
    </citation>
    <scope>NUCLEOTIDE SEQUENCE [LARGE SCALE GENOMIC DNA]</scope>
</reference>
<dbReference type="RefSeq" id="YP_008433461.1">
    <property type="nucleotide sequence ID" value="NC_022096.1"/>
</dbReference>
<protein>
    <submittedName>
        <fullName evidence="1">Uncharacterized protein</fullName>
    </submittedName>
</protein>
<accession>S5VMA4</accession>
<gene>
    <name evidence="1" type="ORF">PaBG_00130</name>
</gene>
<evidence type="ECO:0000313" key="2">
    <source>
        <dbReference type="Proteomes" id="UP000015545"/>
    </source>
</evidence>
<dbReference type="GeneID" id="16574816"/>
<proteinExistence type="predicted"/>
<sequence length="175" mass="19860">MHDKILRLFELSELPYTRIKVHREAEHPTWDRAVESIAVTINGAKIELLRFVVSGQVQTMLLLRHSLDANKASVLLHNGNTVEWTRHATLVKSDPAELDQLYRVIDQELGLLIKHEETYQRDLWFGFLMEKNAVVPLVGGFDQNAVKEFVLAVSNGNHTTFAAMRNASVEALSDE</sequence>